<dbReference type="SUPFAM" id="SSF51735">
    <property type="entry name" value="NAD(P)-binding Rossmann-fold domains"/>
    <property type="match status" value="1"/>
</dbReference>
<dbReference type="Gene3D" id="3.40.50.720">
    <property type="entry name" value="NAD(P)-binding Rossmann-like Domain"/>
    <property type="match status" value="2"/>
</dbReference>
<organism evidence="7 8">
    <name type="scientific">Streptococcus gallolyticus</name>
    <dbReference type="NCBI Taxonomy" id="315405"/>
    <lineage>
        <taxon>Bacteria</taxon>
        <taxon>Bacillati</taxon>
        <taxon>Bacillota</taxon>
        <taxon>Bacilli</taxon>
        <taxon>Lactobacillales</taxon>
        <taxon>Streptococcaceae</taxon>
        <taxon>Streptococcus</taxon>
    </lineage>
</organism>
<dbReference type="InterPro" id="IPR050418">
    <property type="entry name" value="D-iso_2-hydroxyacid_DH_PdxB"/>
</dbReference>
<dbReference type="AlphaFoldDB" id="A0A060RG27"/>
<dbReference type="Proteomes" id="UP000027584">
    <property type="component" value="Unassembled WGS sequence"/>
</dbReference>
<evidence type="ECO:0000313" key="8">
    <source>
        <dbReference type="Proteomes" id="UP000027584"/>
    </source>
</evidence>
<dbReference type="Pfam" id="PF00389">
    <property type="entry name" value="2-Hacid_dh"/>
    <property type="match status" value="1"/>
</dbReference>
<dbReference type="PANTHER" id="PTHR43761:SF1">
    <property type="entry name" value="D-ISOMER SPECIFIC 2-HYDROXYACID DEHYDROGENASE CATALYTIC DOMAIN-CONTAINING PROTEIN-RELATED"/>
    <property type="match status" value="1"/>
</dbReference>
<evidence type="ECO:0000313" key="7">
    <source>
        <dbReference type="EMBL" id="CDO17377.1"/>
    </source>
</evidence>
<gene>
    <name evidence="7" type="ORF">BN963_SGAL_00566</name>
</gene>
<proteinExistence type="inferred from homology"/>
<evidence type="ECO:0000259" key="6">
    <source>
        <dbReference type="Pfam" id="PF02826"/>
    </source>
</evidence>
<dbReference type="GO" id="GO:0016616">
    <property type="term" value="F:oxidoreductase activity, acting on the CH-OH group of donors, NAD or NADP as acceptor"/>
    <property type="evidence" value="ECO:0007669"/>
    <property type="project" value="InterPro"/>
</dbReference>
<evidence type="ECO:0000256" key="4">
    <source>
        <dbReference type="RuleBase" id="RU003719"/>
    </source>
</evidence>
<sequence length="321" mass="35470">MLKVLISDYPNVLAERDLSIEVNLLKDLLPADSEISVYPYVNEDEFIERMSGVDVLLTAFLPLGETVLEHFPDLKGIAVNATGTNTFDLDYAEKLGIAVRHLGAYSTEDVANHTISLLLALNQKLFLHRKYIEAGFWNYQKVGNVKRLSSQTLAIFGLGRIGQAVAKRAQSFGMTVIAYDPFLPEKVADELGVKLVSIETIQAQADVISLHLFANSANKHFFNRAFFKGLKKPIIFINVARGSLVDELALAEALDEGKVIGAGLDVLESENPDLSENPFVGRDNVLITPHAAFYSQESLDTLQTQTVKNAVAILKEYHHEI</sequence>
<keyword evidence="3" id="KW-0520">NAD</keyword>
<reference evidence="7 8" key="1">
    <citation type="submission" date="2014-02" db="EMBL/GenBank/DDBJ databases">
        <authorList>
            <person name="Manrique M."/>
        </authorList>
    </citation>
    <scope>NUCLEOTIDE SEQUENCE [LARGE SCALE GENOMIC DNA]</scope>
    <source>
        <strain evidence="7 8">LMG17956</strain>
    </source>
</reference>
<dbReference type="InterPro" id="IPR006139">
    <property type="entry name" value="D-isomer_2_OHA_DH_cat_dom"/>
</dbReference>
<dbReference type="SUPFAM" id="SSF52283">
    <property type="entry name" value="Formate/glycerate dehydrogenase catalytic domain-like"/>
    <property type="match status" value="1"/>
</dbReference>
<evidence type="ECO:0000256" key="2">
    <source>
        <dbReference type="ARBA" id="ARBA00023002"/>
    </source>
</evidence>
<feature type="domain" description="D-isomer specific 2-hydroxyacid dehydrogenase catalytic" evidence="5">
    <location>
        <begin position="22"/>
        <end position="316"/>
    </location>
</feature>
<comment type="caution">
    <text evidence="7">The sequence shown here is derived from an EMBL/GenBank/DDBJ whole genome shotgun (WGS) entry which is preliminary data.</text>
</comment>
<dbReference type="PROSITE" id="PS00065">
    <property type="entry name" value="D_2_HYDROXYACID_DH_1"/>
    <property type="match status" value="1"/>
</dbReference>
<feature type="domain" description="D-isomer specific 2-hydroxyacid dehydrogenase NAD-binding" evidence="6">
    <location>
        <begin position="115"/>
        <end position="292"/>
    </location>
</feature>
<protein>
    <submittedName>
        <fullName evidence="7">Putative dehydrogenase</fullName>
    </submittedName>
</protein>
<name>A0A060RG27_9STRE</name>
<dbReference type="EMBL" id="CCBC010000128">
    <property type="protein sequence ID" value="CDO17377.1"/>
    <property type="molecule type" value="Genomic_DNA"/>
</dbReference>
<dbReference type="PANTHER" id="PTHR43761">
    <property type="entry name" value="D-ISOMER SPECIFIC 2-HYDROXYACID DEHYDROGENASE FAMILY PROTEIN (AFU_ORTHOLOGUE AFUA_1G13630)"/>
    <property type="match status" value="1"/>
</dbReference>
<comment type="similarity">
    <text evidence="1 4">Belongs to the D-isomer specific 2-hydroxyacid dehydrogenase family.</text>
</comment>
<dbReference type="InterPro" id="IPR036291">
    <property type="entry name" value="NAD(P)-bd_dom_sf"/>
</dbReference>
<dbReference type="GO" id="GO:0051287">
    <property type="term" value="F:NAD binding"/>
    <property type="evidence" value="ECO:0007669"/>
    <property type="project" value="InterPro"/>
</dbReference>
<keyword evidence="2 4" id="KW-0560">Oxidoreductase</keyword>
<dbReference type="Pfam" id="PF02826">
    <property type="entry name" value="2-Hacid_dh_C"/>
    <property type="match status" value="1"/>
</dbReference>
<evidence type="ECO:0000259" key="5">
    <source>
        <dbReference type="Pfam" id="PF00389"/>
    </source>
</evidence>
<reference evidence="7 8" key="2">
    <citation type="submission" date="2014-05" db="EMBL/GenBank/DDBJ databases">
        <title>Genome sequence of Streptococcus gallolyticus.</title>
        <authorList>
            <person name="Del Campo R."/>
        </authorList>
    </citation>
    <scope>NUCLEOTIDE SEQUENCE [LARGE SCALE GENOMIC DNA]</scope>
    <source>
        <strain evidence="7 8">LMG17956</strain>
    </source>
</reference>
<dbReference type="InterPro" id="IPR006140">
    <property type="entry name" value="D-isomer_DH_NAD-bd"/>
</dbReference>
<dbReference type="InterPro" id="IPR029752">
    <property type="entry name" value="D-isomer_DH_CS1"/>
</dbReference>
<evidence type="ECO:0000256" key="1">
    <source>
        <dbReference type="ARBA" id="ARBA00005854"/>
    </source>
</evidence>
<accession>A0A060RG27</accession>
<evidence type="ECO:0000256" key="3">
    <source>
        <dbReference type="ARBA" id="ARBA00023027"/>
    </source>
</evidence>